<proteinExistence type="predicted"/>
<gene>
    <name evidence="1" type="ORF">A5N45_09540</name>
</gene>
<protein>
    <recommendedName>
        <fullName evidence="3">Chlorohydrolase</fullName>
    </recommendedName>
</protein>
<accession>A0AA44MRJ7</accession>
<feature type="non-terminal residue" evidence="1">
    <location>
        <position position="33"/>
    </location>
</feature>
<comment type="caution">
    <text evidence="1">The sequence shown here is derived from an EMBL/GenBank/DDBJ whole genome shotgun (WGS) entry which is preliminary data.</text>
</comment>
<dbReference type="EMBL" id="NNBW01000166">
    <property type="protein sequence ID" value="OYL25998.1"/>
    <property type="molecule type" value="Genomic_DNA"/>
</dbReference>
<organism evidence="1 2">
    <name type="scientific">Streptococcus pneumoniae</name>
    <dbReference type="NCBI Taxonomy" id="1313"/>
    <lineage>
        <taxon>Bacteria</taxon>
        <taxon>Bacillati</taxon>
        <taxon>Bacillota</taxon>
        <taxon>Bacilli</taxon>
        <taxon>Lactobacillales</taxon>
        <taxon>Streptococcaceae</taxon>
        <taxon>Streptococcus</taxon>
    </lineage>
</organism>
<evidence type="ECO:0000313" key="2">
    <source>
        <dbReference type="Proteomes" id="UP000214939"/>
    </source>
</evidence>
<dbReference type="Proteomes" id="UP000214939">
    <property type="component" value="Unassembled WGS sequence"/>
</dbReference>
<name>A0AA44MRJ7_STREE</name>
<reference evidence="1 2" key="1">
    <citation type="submission" date="2017-07" db="EMBL/GenBank/DDBJ databases">
        <title>Invasive disease caused simultaneously by more than one serotype of Streptococcus pneumoniae, South Africa.</title>
        <authorList>
            <person name="Ndlangisa K."/>
            <person name="Du Plessis M."/>
            <person name="Von Gottberg A."/>
        </authorList>
    </citation>
    <scope>NUCLEOTIDE SEQUENCE [LARGE SCALE GENOMIC DNA]</scope>
    <source>
        <strain evidence="1 2">8227-15B</strain>
    </source>
</reference>
<sequence>MKIKEQTRKLAPGCPKHCFEVVDETDEVSNHTY</sequence>
<evidence type="ECO:0000313" key="1">
    <source>
        <dbReference type="EMBL" id="OYL25998.1"/>
    </source>
</evidence>
<dbReference type="AlphaFoldDB" id="A0AA44MRJ7"/>
<evidence type="ECO:0008006" key="3">
    <source>
        <dbReference type="Google" id="ProtNLM"/>
    </source>
</evidence>